<feature type="region of interest" description="Disordered" evidence="8">
    <location>
        <begin position="32"/>
        <end position="106"/>
    </location>
</feature>
<feature type="compositionally biased region" description="Low complexity" evidence="8">
    <location>
        <begin position="339"/>
        <end position="350"/>
    </location>
</feature>
<reference evidence="10" key="1">
    <citation type="submission" date="2018-03" db="EMBL/GenBank/DDBJ databases">
        <title>ARS-UCD1.2.</title>
        <authorList>
            <person name="Rosen B.D."/>
            <person name="Bickhart D.M."/>
            <person name="Koren S."/>
            <person name="Schnabel R.D."/>
            <person name="Hall R."/>
            <person name="Zimin A."/>
            <person name="Dreischer C."/>
            <person name="Schultheiss S."/>
            <person name="Schroeder S.G."/>
            <person name="Elsik C.G."/>
            <person name="Couldrey C."/>
            <person name="Liu G.E."/>
            <person name="Van Tassell C.P."/>
            <person name="Phillippy A.M."/>
            <person name="Smith T.P.L."/>
            <person name="Medrano J.F."/>
        </authorList>
    </citation>
    <scope>NUCLEOTIDE SEQUENCE [LARGE SCALE GENOMIC DNA]</scope>
    <source>
        <strain evidence="10">Hereford</strain>
    </source>
</reference>
<dbReference type="OrthoDB" id="10034090at2759"/>
<organism evidence="10 11">
    <name type="scientific">Bos taurus</name>
    <name type="common">Bovine</name>
    <dbReference type="NCBI Taxonomy" id="9913"/>
    <lineage>
        <taxon>Eukaryota</taxon>
        <taxon>Metazoa</taxon>
        <taxon>Chordata</taxon>
        <taxon>Craniata</taxon>
        <taxon>Vertebrata</taxon>
        <taxon>Euteleostomi</taxon>
        <taxon>Mammalia</taxon>
        <taxon>Eutheria</taxon>
        <taxon>Laurasiatheria</taxon>
        <taxon>Artiodactyla</taxon>
        <taxon>Ruminantia</taxon>
        <taxon>Pecora</taxon>
        <taxon>Bovidae</taxon>
        <taxon>Bovinae</taxon>
        <taxon>Bos</taxon>
    </lineage>
</organism>
<feature type="compositionally biased region" description="Basic and acidic residues" evidence="8">
    <location>
        <begin position="530"/>
        <end position="540"/>
    </location>
</feature>
<feature type="region of interest" description="Disordered" evidence="8">
    <location>
        <begin position="464"/>
        <end position="540"/>
    </location>
</feature>
<feature type="compositionally biased region" description="Polar residues" evidence="8">
    <location>
        <begin position="198"/>
        <end position="208"/>
    </location>
</feature>
<dbReference type="Bgee" id="ENSBTAG00000008695">
    <property type="expression patterns" value="Expressed in thymus and 106 other cell types or tissues"/>
</dbReference>
<feature type="region of interest" description="Disordered" evidence="8">
    <location>
        <begin position="339"/>
        <end position="385"/>
    </location>
</feature>
<dbReference type="SMART" id="SM00353">
    <property type="entry name" value="HLH"/>
    <property type="match status" value="1"/>
</dbReference>
<feature type="compositionally biased region" description="Low complexity" evidence="8">
    <location>
        <begin position="129"/>
        <end position="142"/>
    </location>
</feature>
<dbReference type="GeneTree" id="ENSGT00940000157036"/>
<evidence type="ECO:0000256" key="8">
    <source>
        <dbReference type="SAM" id="MobiDB-lite"/>
    </source>
</evidence>
<comment type="subcellular location">
    <subcellularLocation>
        <location evidence="1">Nucleus</location>
    </subcellularLocation>
</comment>
<proteinExistence type="predicted"/>
<dbReference type="PANTHER" id="PTHR11793">
    <property type="entry name" value="BASIC HELIX-LOOP-HELIX TRANSCRIPTION FACTOR"/>
    <property type="match status" value="1"/>
</dbReference>
<dbReference type="GeneID" id="530616"/>
<dbReference type="PANTHER" id="PTHR11793:SF7">
    <property type="entry name" value="TRANSCRIPTION FACTOR E2-ALPHA"/>
    <property type="match status" value="1"/>
</dbReference>
<dbReference type="Pfam" id="PF00010">
    <property type="entry name" value="HLH"/>
    <property type="match status" value="1"/>
</dbReference>
<dbReference type="Ensembl" id="ENSBTAT00000068062.2">
    <property type="protein sequence ID" value="ENSBTAP00000062076.1"/>
    <property type="gene ID" value="ENSBTAG00000008695.8"/>
</dbReference>
<dbReference type="Gene3D" id="4.10.280.10">
    <property type="entry name" value="Helix-loop-helix DNA-binding domain"/>
    <property type="match status" value="1"/>
</dbReference>
<feature type="compositionally biased region" description="Acidic residues" evidence="8">
    <location>
        <begin position="491"/>
        <end position="503"/>
    </location>
</feature>
<name>A0A3Q1LPQ4_BOVIN</name>
<dbReference type="GO" id="GO:0045893">
    <property type="term" value="P:positive regulation of DNA-templated transcription"/>
    <property type="evidence" value="ECO:0007669"/>
    <property type="project" value="UniProtKB-ARBA"/>
</dbReference>
<dbReference type="PROSITE" id="PS50888">
    <property type="entry name" value="BHLH"/>
    <property type="match status" value="1"/>
</dbReference>
<evidence type="ECO:0000256" key="2">
    <source>
        <dbReference type="ARBA" id="ARBA00023015"/>
    </source>
</evidence>
<evidence type="ECO:0000313" key="11">
    <source>
        <dbReference type="Proteomes" id="UP000009136"/>
    </source>
</evidence>
<evidence type="ECO:0000256" key="1">
    <source>
        <dbReference type="ARBA" id="ARBA00004123"/>
    </source>
</evidence>
<sequence>MNQSQRMAPVGTDKELSDLLDFSMMFPLPVANGKSRPASLAGTQFGSSGLEDRPSSGSWGTSEQDSSSFDPGRTYSDGAHFGESHSSLPSSTFLGPGLGGKGSERGAYAAFGRDAGVSSLTQVGFLPSELALSSPGPLSPSGIKGGSQYYSYSGHPRRRATDSSLDSQPKKVRKVPPGLPSSVYPPSSGDDYGRDPTTYPSAKTPSSSYPTPFYMADGSLHPSAELWSAPGQAGFGPMLGGGSSPLPLPAGGGSSVGGSGGFGSLHQHERMGYQLHGAEVNGGLPAASTFSGPAGTYSSISSHTPPVSGADSLLGSRGTTSSSSGDALGKALASIYSPDHSSNNFSSSPSTPVGSPQGLAGTSQWPRPGAPGALSPSYDGGLHGLQSKVEDHLDEAIHVLRSHAVGTAGDVHGLLPGHGALTSGFAGPVMPLGGRHAGLVGSGHSEDGLSGSSGLVHNHVALPDLSRQPDSYGDLGHGTAPGTTDIKREEQEDEENVAADTAEDEKKDLKAPRTRSSPDEDEDDLLPPEQKAEREKERRVANNARERLRVRDINEAFKELGRMCQLHLNSEKPQTKLLILHQAVSVILNLEQQVRAVRRRCCPWRRKT</sequence>
<evidence type="ECO:0000256" key="7">
    <source>
        <dbReference type="ARBA" id="ARBA00041234"/>
    </source>
</evidence>
<dbReference type="RefSeq" id="XP_059744217.1">
    <property type="nucleotide sequence ID" value="XM_059888234.1"/>
</dbReference>
<accession>A0A3Q1LPQ4</accession>
<evidence type="ECO:0000256" key="6">
    <source>
        <dbReference type="ARBA" id="ARBA00041064"/>
    </source>
</evidence>
<evidence type="ECO:0000313" key="10">
    <source>
        <dbReference type="Ensembl" id="ENSBTAP00000062076.1"/>
    </source>
</evidence>
<reference evidence="10" key="3">
    <citation type="submission" date="2025-09" db="UniProtKB">
        <authorList>
            <consortium name="Ensembl"/>
        </authorList>
    </citation>
    <scope>IDENTIFICATION</scope>
    <source>
        <strain evidence="10">Hereford</strain>
    </source>
</reference>
<evidence type="ECO:0000256" key="3">
    <source>
        <dbReference type="ARBA" id="ARBA00023125"/>
    </source>
</evidence>
<feature type="domain" description="BHLH" evidence="9">
    <location>
        <begin position="537"/>
        <end position="590"/>
    </location>
</feature>
<keyword evidence="5" id="KW-0539">Nucleus</keyword>
<dbReference type="GO" id="GO:0003677">
    <property type="term" value="F:DNA binding"/>
    <property type="evidence" value="ECO:0007669"/>
    <property type="project" value="UniProtKB-KW"/>
</dbReference>
<evidence type="ECO:0000256" key="5">
    <source>
        <dbReference type="ARBA" id="ARBA00023242"/>
    </source>
</evidence>
<dbReference type="Proteomes" id="UP000009136">
    <property type="component" value="Chromosome 7"/>
</dbReference>
<keyword evidence="11" id="KW-1185">Reference proteome</keyword>
<dbReference type="FunFam" id="4.10.280.10:FF:000001">
    <property type="entry name" value="Putative transcription factor 12"/>
    <property type="match status" value="1"/>
</dbReference>
<feature type="region of interest" description="Disordered" evidence="8">
    <location>
        <begin position="293"/>
        <end position="325"/>
    </location>
</feature>
<dbReference type="VGNC" id="VGNC:35693">
    <property type="gene designation" value="TCF3"/>
</dbReference>
<gene>
    <name evidence="10 12" type="primary">TCF3</name>
</gene>
<keyword evidence="3" id="KW-0238">DNA-binding</keyword>
<feature type="compositionally biased region" description="Low complexity" evidence="8">
    <location>
        <begin position="312"/>
        <end position="325"/>
    </location>
</feature>
<keyword evidence="2" id="KW-0805">Transcription regulation</keyword>
<dbReference type="SUPFAM" id="SSF47459">
    <property type="entry name" value="HLH, helix-loop-helix DNA-binding domain"/>
    <property type="match status" value="1"/>
</dbReference>
<evidence type="ECO:0000313" key="12">
    <source>
        <dbReference type="VGNC" id="VGNC:35693"/>
    </source>
</evidence>
<dbReference type="GO" id="GO:0046983">
    <property type="term" value="F:protein dimerization activity"/>
    <property type="evidence" value="ECO:0007669"/>
    <property type="project" value="InterPro"/>
</dbReference>
<evidence type="ECO:0000256" key="4">
    <source>
        <dbReference type="ARBA" id="ARBA00023163"/>
    </source>
</evidence>
<dbReference type="CTD" id="6929"/>
<dbReference type="VEuPathDB" id="HostDB:ENSBTAG00000008695"/>
<dbReference type="GO" id="GO:0005634">
    <property type="term" value="C:nucleus"/>
    <property type="evidence" value="ECO:0007669"/>
    <property type="project" value="UniProtKB-SubCell"/>
</dbReference>
<dbReference type="InterPro" id="IPR036638">
    <property type="entry name" value="HLH_DNA-bd_sf"/>
</dbReference>
<dbReference type="InterPro" id="IPR051098">
    <property type="entry name" value="NeuroDiff_E-box_TFs"/>
</dbReference>
<evidence type="ECO:0000259" key="9">
    <source>
        <dbReference type="PROSITE" id="PS50888"/>
    </source>
</evidence>
<keyword evidence="4" id="KW-0804">Transcription</keyword>
<feature type="compositionally biased region" description="Polar residues" evidence="8">
    <location>
        <begin position="293"/>
        <end position="305"/>
    </location>
</feature>
<feature type="compositionally biased region" description="Polar residues" evidence="8">
    <location>
        <begin position="55"/>
        <end position="69"/>
    </location>
</feature>
<protein>
    <recommendedName>
        <fullName evidence="6">Transcription factor E2-alpha</fullName>
    </recommendedName>
    <alternativeName>
        <fullName evidence="7">Transcription factor 3</fullName>
    </alternativeName>
</protein>
<dbReference type="InterPro" id="IPR011598">
    <property type="entry name" value="bHLH_dom"/>
</dbReference>
<dbReference type="AlphaFoldDB" id="A0A3Q1LPQ4"/>
<feature type="region of interest" description="Disordered" evidence="8">
    <location>
        <begin position="129"/>
        <end position="208"/>
    </location>
</feature>
<feature type="compositionally biased region" description="Polar residues" evidence="8">
    <location>
        <begin position="84"/>
        <end position="93"/>
    </location>
</feature>
<reference evidence="10" key="2">
    <citation type="submission" date="2025-08" db="UniProtKB">
        <authorList>
            <consortium name="Ensembl"/>
        </authorList>
    </citation>
    <scope>IDENTIFICATION</scope>
    <source>
        <strain evidence="10">Hereford</strain>
    </source>
</reference>